<sequence length="68" mass="7610">MNTAISLIAEWVGRLMAPIQSAIETQAFSASRRGLIESLEAKSDKELSDLGVKREEIAQHVFRDLFYA</sequence>
<dbReference type="Proteomes" id="UP001364156">
    <property type="component" value="Chromosome"/>
</dbReference>
<keyword evidence="2" id="KW-1185">Reference proteome</keyword>
<reference evidence="1 2" key="1">
    <citation type="submission" date="2023-10" db="EMBL/GenBank/DDBJ databases">
        <title>Roseovarius strain S88 nov., isolated from a marine algae.</title>
        <authorList>
            <person name="Lee M.W."/>
            <person name="Lee J.K."/>
            <person name="Kim J.M."/>
            <person name="Choi D.G."/>
            <person name="Baek J.H."/>
            <person name="Bayburt H."/>
            <person name="Jung J.J."/>
            <person name="Han D.M."/>
            <person name="Jeon C.O."/>
        </authorList>
    </citation>
    <scope>NUCLEOTIDE SEQUENCE [LARGE SCALE GENOMIC DNA]</scope>
    <source>
        <strain evidence="1 2">S88</strain>
    </source>
</reference>
<proteinExistence type="predicted"/>
<evidence type="ECO:0000313" key="1">
    <source>
        <dbReference type="EMBL" id="WWR47944.1"/>
    </source>
</evidence>
<protein>
    <recommendedName>
        <fullName evidence="3">DUF1127 domain-containing protein</fullName>
    </recommendedName>
</protein>
<dbReference type="RefSeq" id="WP_338550772.1">
    <property type="nucleotide sequence ID" value="NZ_CP146069.1"/>
</dbReference>
<name>A0ABZ2HMC7_9RHOB</name>
<evidence type="ECO:0008006" key="3">
    <source>
        <dbReference type="Google" id="ProtNLM"/>
    </source>
</evidence>
<accession>A0ABZ2HMC7</accession>
<dbReference type="EMBL" id="CP146069">
    <property type="protein sequence ID" value="WWR47944.1"/>
    <property type="molecule type" value="Genomic_DNA"/>
</dbReference>
<organism evidence="1 2">
    <name type="scientific">Roseovarius phycicola</name>
    <dbReference type="NCBI Taxonomy" id="3080976"/>
    <lineage>
        <taxon>Bacteria</taxon>
        <taxon>Pseudomonadati</taxon>
        <taxon>Pseudomonadota</taxon>
        <taxon>Alphaproteobacteria</taxon>
        <taxon>Rhodobacterales</taxon>
        <taxon>Roseobacteraceae</taxon>
        <taxon>Roseovarius</taxon>
    </lineage>
</organism>
<evidence type="ECO:0000313" key="2">
    <source>
        <dbReference type="Proteomes" id="UP001364156"/>
    </source>
</evidence>
<gene>
    <name evidence="1" type="ORF">RZ517_07180</name>
</gene>